<evidence type="ECO:0000256" key="6">
    <source>
        <dbReference type="ARBA" id="ARBA00022737"/>
    </source>
</evidence>
<keyword evidence="3" id="KW-0963">Cytoplasm</keyword>
<evidence type="ECO:0000256" key="14">
    <source>
        <dbReference type="SAM" id="MobiDB-lite"/>
    </source>
</evidence>
<dbReference type="KEGG" id="spu:764303"/>
<keyword evidence="7" id="KW-0863">Zinc-finger</keyword>
<dbReference type="Pfam" id="PF12171">
    <property type="entry name" value="zf-C2H2_jaz"/>
    <property type="match status" value="1"/>
</dbReference>
<evidence type="ECO:0000259" key="15">
    <source>
        <dbReference type="PROSITE" id="PS00028"/>
    </source>
</evidence>
<dbReference type="InParanoid" id="A0A7M7G0L7"/>
<name>A0A7M7G0L7_STRPU</name>
<dbReference type="RefSeq" id="XP_001200563.1">
    <property type="nucleotide sequence ID" value="XM_001200563.4"/>
</dbReference>
<feature type="domain" description="C2H2-type" evidence="15">
    <location>
        <begin position="8"/>
        <end position="30"/>
    </location>
</feature>
<feature type="compositionally biased region" description="Basic and acidic residues" evidence="14">
    <location>
        <begin position="112"/>
        <end position="149"/>
    </location>
</feature>
<feature type="compositionally biased region" description="Acidic residues" evidence="14">
    <location>
        <begin position="176"/>
        <end position="199"/>
    </location>
</feature>
<feature type="compositionally biased region" description="Low complexity" evidence="14">
    <location>
        <begin position="153"/>
        <end position="164"/>
    </location>
</feature>
<evidence type="ECO:0000256" key="2">
    <source>
        <dbReference type="ARBA" id="ARBA00004496"/>
    </source>
</evidence>
<dbReference type="OMA" id="WTQTQQQ"/>
<dbReference type="GO" id="GO:0008270">
    <property type="term" value="F:zinc ion binding"/>
    <property type="evidence" value="ECO:0007669"/>
    <property type="project" value="UniProtKB-KW"/>
</dbReference>
<feature type="domain" description="C2H2-type" evidence="15">
    <location>
        <begin position="71"/>
        <end position="93"/>
    </location>
</feature>
<evidence type="ECO:0000256" key="7">
    <source>
        <dbReference type="ARBA" id="ARBA00022771"/>
    </source>
</evidence>
<reference evidence="16" key="2">
    <citation type="submission" date="2021-01" db="UniProtKB">
        <authorList>
            <consortium name="EnsemblMetazoa"/>
        </authorList>
    </citation>
    <scope>IDENTIFICATION</scope>
</reference>
<dbReference type="SMART" id="SM00355">
    <property type="entry name" value="ZnF_C2H2"/>
    <property type="match status" value="4"/>
</dbReference>
<dbReference type="FunFam" id="3.30.160.60:FF:000915">
    <property type="entry name" value="Zinc finger protein 622"/>
    <property type="match status" value="1"/>
</dbReference>
<keyword evidence="5" id="KW-0479">Metal-binding</keyword>
<sequence>MSAPVFTCISCRVAFASMDLQRAHYKSDWHRYNLKRKVAELPPVTAVEFKQRLLAQQSKTAEEARDTSTRCGVCGKHFGTENAYTNHLGSKKHKEAEAKIKAASSADNGDEVSVKNEKNKRDQAKVDAYEGQKMMREGAEKKKELKIEDNAASSSSPSSSSSSSRKGNKPAVPAQADDDEVMDDEEREAEWEDVEGEEIPPSDCLFCSRSSSSIEKNLHHMTVSHSFFLPNVEFIVDMEELLTYLGVKVGCDFMCLWCNNKGKAFYSLDSVQRHMRDKGHSKMLYEGDAIYEYSDFYDFRKSYPDFDAKNGGAVGGEVKDGEEEDEEEEMDLGSCEMKEEGFELTLPSGIKIGHRELSKYYKQNLPLERRVAKKNPALIGRLMTQYKALGWHGLKGEASEKMIRDLRYVQKFRSKKHLSLGVRANKFQTYFRCQNPI</sequence>
<dbReference type="InterPro" id="IPR022755">
    <property type="entry name" value="Znf_C2H2_jaz"/>
</dbReference>
<dbReference type="GO" id="GO:0003676">
    <property type="term" value="F:nucleic acid binding"/>
    <property type="evidence" value="ECO:0007669"/>
    <property type="project" value="InterPro"/>
</dbReference>
<evidence type="ECO:0000256" key="1">
    <source>
        <dbReference type="ARBA" id="ARBA00004123"/>
    </source>
</evidence>
<evidence type="ECO:0000313" key="17">
    <source>
        <dbReference type="Proteomes" id="UP000007110"/>
    </source>
</evidence>
<evidence type="ECO:0000256" key="12">
    <source>
        <dbReference type="ARBA" id="ARBA00071731"/>
    </source>
</evidence>
<evidence type="ECO:0000256" key="3">
    <source>
        <dbReference type="ARBA" id="ARBA00022490"/>
    </source>
</evidence>
<dbReference type="PROSITE" id="PS00028">
    <property type="entry name" value="ZINC_FINGER_C2H2_1"/>
    <property type="match status" value="2"/>
</dbReference>
<dbReference type="FunCoup" id="A0A7M7G0L7">
    <property type="interactions" value="1446"/>
</dbReference>
<dbReference type="GeneID" id="764303"/>
<dbReference type="SUPFAM" id="SSF57667">
    <property type="entry name" value="beta-beta-alpha zinc fingers"/>
    <property type="match status" value="3"/>
</dbReference>
<comment type="similarity">
    <text evidence="10">Belongs to the REI1 family.</text>
</comment>
<dbReference type="SMART" id="SM00451">
    <property type="entry name" value="ZnF_U1"/>
    <property type="match status" value="2"/>
</dbReference>
<dbReference type="AlphaFoldDB" id="A0A7M7G0L7"/>
<keyword evidence="17" id="KW-1185">Reference proteome</keyword>
<dbReference type="Proteomes" id="UP000007110">
    <property type="component" value="Unassembled WGS sequence"/>
</dbReference>
<evidence type="ECO:0000256" key="10">
    <source>
        <dbReference type="ARBA" id="ARBA00034126"/>
    </source>
</evidence>
<dbReference type="EnsemblMetazoa" id="XM_001200563">
    <property type="protein sequence ID" value="XP_001200563"/>
    <property type="gene ID" value="LOC764303"/>
</dbReference>
<dbReference type="InterPro" id="IPR003604">
    <property type="entry name" value="Matrin/U1-like-C_Znf_C2H2"/>
</dbReference>
<evidence type="ECO:0000256" key="4">
    <source>
        <dbReference type="ARBA" id="ARBA00022517"/>
    </source>
</evidence>
<evidence type="ECO:0000313" key="16">
    <source>
        <dbReference type="EnsemblMetazoa" id="XP_001200563"/>
    </source>
</evidence>
<evidence type="ECO:0000256" key="9">
    <source>
        <dbReference type="ARBA" id="ARBA00023242"/>
    </source>
</evidence>
<reference evidence="17" key="1">
    <citation type="submission" date="2015-02" db="EMBL/GenBank/DDBJ databases">
        <title>Genome sequencing for Strongylocentrotus purpuratus.</title>
        <authorList>
            <person name="Murali S."/>
            <person name="Liu Y."/>
            <person name="Vee V."/>
            <person name="English A."/>
            <person name="Wang M."/>
            <person name="Skinner E."/>
            <person name="Han Y."/>
            <person name="Muzny D.M."/>
            <person name="Worley K.C."/>
            <person name="Gibbs R.A."/>
        </authorList>
    </citation>
    <scope>NUCLEOTIDE SEQUENCE</scope>
</reference>
<dbReference type="GO" id="GO:0030687">
    <property type="term" value="C:preribosome, large subunit precursor"/>
    <property type="evidence" value="ECO:0000318"/>
    <property type="project" value="GO_Central"/>
</dbReference>
<accession>A0A7M7G0L7</accession>
<evidence type="ECO:0000256" key="5">
    <source>
        <dbReference type="ARBA" id="ARBA00022723"/>
    </source>
</evidence>
<evidence type="ECO:0000256" key="13">
    <source>
        <dbReference type="ARBA" id="ARBA00078728"/>
    </source>
</evidence>
<comment type="function">
    <text evidence="11">Pre-60S-associated cytoplasmic factor involved in the cytoplasmic maturation of the 60S subunit.</text>
</comment>
<dbReference type="GO" id="GO:0005737">
    <property type="term" value="C:cytoplasm"/>
    <property type="evidence" value="ECO:0007669"/>
    <property type="project" value="UniProtKB-SubCell"/>
</dbReference>
<dbReference type="OrthoDB" id="19329at2759"/>
<dbReference type="RefSeq" id="XP_011660892.1">
    <property type="nucleotide sequence ID" value="XM_011662590.2"/>
</dbReference>
<dbReference type="CTD" id="90441"/>
<keyword evidence="8" id="KW-0862">Zinc</keyword>
<dbReference type="GO" id="GO:0042273">
    <property type="term" value="P:ribosomal large subunit biogenesis"/>
    <property type="evidence" value="ECO:0000318"/>
    <property type="project" value="GO_Central"/>
</dbReference>
<keyword evidence="6" id="KW-0677">Repeat</keyword>
<evidence type="ECO:0000256" key="8">
    <source>
        <dbReference type="ARBA" id="ARBA00022833"/>
    </source>
</evidence>
<dbReference type="Pfam" id="PF12756">
    <property type="entry name" value="zf-C2H2_2"/>
    <property type="match status" value="1"/>
</dbReference>
<protein>
    <recommendedName>
        <fullName evidence="12">Cytoplasmic 60S subunit biogenesis factor ZNF622</fullName>
    </recommendedName>
    <alternativeName>
        <fullName evidence="13">Zinc finger protein 622</fullName>
    </alternativeName>
</protein>
<dbReference type="GO" id="GO:0005634">
    <property type="term" value="C:nucleus"/>
    <property type="evidence" value="ECO:0007669"/>
    <property type="project" value="UniProtKB-SubCell"/>
</dbReference>
<organism evidence="16 17">
    <name type="scientific">Strongylocentrotus purpuratus</name>
    <name type="common">Purple sea urchin</name>
    <dbReference type="NCBI Taxonomy" id="7668"/>
    <lineage>
        <taxon>Eukaryota</taxon>
        <taxon>Metazoa</taxon>
        <taxon>Echinodermata</taxon>
        <taxon>Eleutherozoa</taxon>
        <taxon>Echinozoa</taxon>
        <taxon>Echinoidea</taxon>
        <taxon>Euechinoidea</taxon>
        <taxon>Echinacea</taxon>
        <taxon>Camarodonta</taxon>
        <taxon>Echinidea</taxon>
        <taxon>Strongylocentrotidae</taxon>
        <taxon>Strongylocentrotus</taxon>
    </lineage>
</organism>
<dbReference type="InterPro" id="IPR041661">
    <property type="entry name" value="ZN622/Rei1/Reh1_Znf-C2H2"/>
</dbReference>
<evidence type="ECO:0000256" key="11">
    <source>
        <dbReference type="ARBA" id="ARBA00059765"/>
    </source>
</evidence>
<comment type="subcellular location">
    <subcellularLocation>
        <location evidence="2">Cytoplasm</location>
    </subcellularLocation>
    <subcellularLocation>
        <location evidence="1">Nucleus</location>
    </subcellularLocation>
</comment>
<dbReference type="Gene3D" id="3.30.160.60">
    <property type="entry name" value="Classic Zinc Finger"/>
    <property type="match status" value="1"/>
</dbReference>
<keyword evidence="9" id="KW-0539">Nucleus</keyword>
<keyword evidence="4" id="KW-0690">Ribosome biogenesis</keyword>
<dbReference type="PANTHER" id="PTHR13182:SF8">
    <property type="entry name" value="CYTOPLASMIC 60S SUBUNIT BIOGENESIS FACTOR ZNF622"/>
    <property type="match status" value="1"/>
</dbReference>
<dbReference type="InterPro" id="IPR013087">
    <property type="entry name" value="Znf_C2H2_type"/>
</dbReference>
<feature type="region of interest" description="Disordered" evidence="14">
    <location>
        <begin position="99"/>
        <end position="199"/>
    </location>
</feature>
<proteinExistence type="inferred from homology"/>
<dbReference type="EnsemblMetazoa" id="XM_011662590">
    <property type="protein sequence ID" value="XP_011660892"/>
    <property type="gene ID" value="LOC764303"/>
</dbReference>
<dbReference type="PANTHER" id="PTHR13182">
    <property type="entry name" value="ZINC FINGER PROTEIN 622"/>
    <property type="match status" value="1"/>
</dbReference>
<dbReference type="InterPro" id="IPR036236">
    <property type="entry name" value="Znf_C2H2_sf"/>
</dbReference>
<dbReference type="InterPro" id="IPR040025">
    <property type="entry name" value="Znf622/Rei1/Reh1"/>
</dbReference>